<evidence type="ECO:0000313" key="2">
    <source>
        <dbReference type="Proteomes" id="UP000606494"/>
    </source>
</evidence>
<protein>
    <submittedName>
        <fullName evidence="1">Uncharacterized protein</fullName>
    </submittedName>
</protein>
<reference evidence="1 2" key="1">
    <citation type="submission" date="2020-08" db="EMBL/GenBank/DDBJ databases">
        <title>Sphingobacterium sp. DN00404 isolated from aquaculture water.</title>
        <authorList>
            <person name="Zhang M."/>
        </authorList>
    </citation>
    <scope>NUCLEOTIDE SEQUENCE [LARGE SCALE GENOMIC DNA]</scope>
    <source>
        <strain evidence="1 2">KCTC 32294</strain>
    </source>
</reference>
<dbReference type="EMBL" id="JACNYK010000001">
    <property type="protein sequence ID" value="MBD1424449.1"/>
    <property type="molecule type" value="Genomic_DNA"/>
</dbReference>
<gene>
    <name evidence="1" type="ORF">H8B17_02550</name>
</gene>
<keyword evidence="2" id="KW-1185">Reference proteome</keyword>
<evidence type="ECO:0000313" key="1">
    <source>
        <dbReference type="EMBL" id="MBD1424449.1"/>
    </source>
</evidence>
<proteinExistence type="predicted"/>
<dbReference type="Proteomes" id="UP000606494">
    <property type="component" value="Unassembled WGS sequence"/>
</dbReference>
<name>A0ABR7XZG6_9SPHI</name>
<dbReference type="RefSeq" id="WP_190307590.1">
    <property type="nucleotide sequence ID" value="NZ_JACNYK010000001.1"/>
</dbReference>
<accession>A0ABR7XZG6</accession>
<sequence>MRGDELFFNTYRGRFAKARIVKDSKGRLKITNVRGNINLSHYKESKFSDVDFYFISDGESILLEKNMNGKPADTLRYVLINKRINSITYPTAEAYLLLNSSFEFSNSLQPYFKTFEIEFKLDGTVISPLWKAYTILRKGNMIENVKMDYMASSVLELVDKKGVKTSKMLLVHSPSEFRLYDFTLSDKRVYHLDNTSYWILRPMTKHVDSIHNFYERF</sequence>
<organism evidence="1 2">
    <name type="scientific">Sphingobacterium arenae</name>
    <dbReference type="NCBI Taxonomy" id="1280598"/>
    <lineage>
        <taxon>Bacteria</taxon>
        <taxon>Pseudomonadati</taxon>
        <taxon>Bacteroidota</taxon>
        <taxon>Sphingobacteriia</taxon>
        <taxon>Sphingobacteriales</taxon>
        <taxon>Sphingobacteriaceae</taxon>
        <taxon>Sphingobacterium</taxon>
    </lineage>
</organism>
<comment type="caution">
    <text evidence="1">The sequence shown here is derived from an EMBL/GenBank/DDBJ whole genome shotgun (WGS) entry which is preliminary data.</text>
</comment>